<evidence type="ECO:0000313" key="6">
    <source>
        <dbReference type="EMBL" id="GAA4356232.1"/>
    </source>
</evidence>
<reference evidence="7" key="1">
    <citation type="journal article" date="2019" name="Int. J. Syst. Evol. Microbiol.">
        <title>The Global Catalogue of Microorganisms (GCM) 10K type strain sequencing project: providing services to taxonomists for standard genome sequencing and annotation.</title>
        <authorList>
            <consortium name="The Broad Institute Genomics Platform"/>
            <consortium name="The Broad Institute Genome Sequencing Center for Infectious Disease"/>
            <person name="Wu L."/>
            <person name="Ma J."/>
        </authorList>
    </citation>
    <scope>NUCLEOTIDE SEQUENCE [LARGE SCALE GENOMIC DNA]</scope>
    <source>
        <strain evidence="7">JCM 17804</strain>
    </source>
</reference>
<dbReference type="Pfam" id="PF01614">
    <property type="entry name" value="IclR_C"/>
    <property type="match status" value="1"/>
</dbReference>
<dbReference type="InterPro" id="IPR036388">
    <property type="entry name" value="WH-like_DNA-bd_sf"/>
</dbReference>
<name>A0ABP8IDD2_9BURK</name>
<evidence type="ECO:0000256" key="2">
    <source>
        <dbReference type="ARBA" id="ARBA00023125"/>
    </source>
</evidence>
<dbReference type="PROSITE" id="PS51078">
    <property type="entry name" value="ICLR_ED"/>
    <property type="match status" value="1"/>
</dbReference>
<protein>
    <submittedName>
        <fullName evidence="6">IclR family transcriptional regulator</fullName>
    </submittedName>
</protein>
<feature type="domain" description="IclR-ED" evidence="5">
    <location>
        <begin position="55"/>
        <end position="238"/>
    </location>
</feature>
<keyword evidence="2" id="KW-0238">DNA-binding</keyword>
<dbReference type="SMART" id="SM00346">
    <property type="entry name" value="HTH_ICLR"/>
    <property type="match status" value="1"/>
</dbReference>
<gene>
    <name evidence="6" type="ORF">GCM10023165_49120</name>
</gene>
<dbReference type="InterPro" id="IPR050707">
    <property type="entry name" value="HTH_MetabolicPath_Reg"/>
</dbReference>
<accession>A0ABP8IDD2</accession>
<keyword evidence="7" id="KW-1185">Reference proteome</keyword>
<dbReference type="Gene3D" id="3.30.450.40">
    <property type="match status" value="1"/>
</dbReference>
<dbReference type="Gene3D" id="1.10.10.10">
    <property type="entry name" value="Winged helix-like DNA-binding domain superfamily/Winged helix DNA-binding domain"/>
    <property type="match status" value="1"/>
</dbReference>
<evidence type="ECO:0000259" key="4">
    <source>
        <dbReference type="PROSITE" id="PS51077"/>
    </source>
</evidence>
<dbReference type="PROSITE" id="PS51077">
    <property type="entry name" value="HTH_ICLR"/>
    <property type="match status" value="1"/>
</dbReference>
<dbReference type="InterPro" id="IPR029016">
    <property type="entry name" value="GAF-like_dom_sf"/>
</dbReference>
<dbReference type="PANTHER" id="PTHR30136">
    <property type="entry name" value="HELIX-TURN-HELIX TRANSCRIPTIONAL REGULATOR, ICLR FAMILY"/>
    <property type="match status" value="1"/>
</dbReference>
<keyword evidence="1" id="KW-0805">Transcription regulation</keyword>
<dbReference type="SUPFAM" id="SSF46785">
    <property type="entry name" value="Winged helix' DNA-binding domain"/>
    <property type="match status" value="1"/>
</dbReference>
<organism evidence="6 7">
    <name type="scientific">Variovorax defluvii</name>
    <dbReference type="NCBI Taxonomy" id="913761"/>
    <lineage>
        <taxon>Bacteria</taxon>
        <taxon>Pseudomonadati</taxon>
        <taxon>Pseudomonadota</taxon>
        <taxon>Betaproteobacteria</taxon>
        <taxon>Burkholderiales</taxon>
        <taxon>Comamonadaceae</taxon>
        <taxon>Variovorax</taxon>
    </lineage>
</organism>
<dbReference type="InterPro" id="IPR014757">
    <property type="entry name" value="Tscrpt_reg_IclR_C"/>
</dbReference>
<dbReference type="InterPro" id="IPR036390">
    <property type="entry name" value="WH_DNA-bd_sf"/>
</dbReference>
<feature type="domain" description="HTH iclR-type" evidence="4">
    <location>
        <begin position="1"/>
        <end position="54"/>
    </location>
</feature>
<dbReference type="InterPro" id="IPR005471">
    <property type="entry name" value="Tscrpt_reg_IclR_N"/>
</dbReference>
<proteinExistence type="predicted"/>
<sequence length="243" mass="26259">MLKAVGDASGPLSNRELAELTGIPKPTVSRLAATLVASGYLRQAPESERFSLGPALLDMSNRFLRHFDLRTLARPHLLALAEFAGASVHLGVRDGLDMLIIDSMRPRTAIISSRIEVGARMTIATSASGRAYLAALPADEQRELMAQIRQESGENWAALELRLMAAVEEYARMGYCSSFGEWHPHIHALGFALRGPRGERYSVSCGGPAYLLPREAMVGRVAPKLLETVQKINAELGVASPAA</sequence>
<dbReference type="EMBL" id="BAABGJ010000080">
    <property type="protein sequence ID" value="GAA4356232.1"/>
    <property type="molecule type" value="Genomic_DNA"/>
</dbReference>
<evidence type="ECO:0000256" key="3">
    <source>
        <dbReference type="ARBA" id="ARBA00023163"/>
    </source>
</evidence>
<dbReference type="Pfam" id="PF09339">
    <property type="entry name" value="HTH_IclR"/>
    <property type="match status" value="1"/>
</dbReference>
<dbReference type="SUPFAM" id="SSF55781">
    <property type="entry name" value="GAF domain-like"/>
    <property type="match status" value="1"/>
</dbReference>
<dbReference type="Proteomes" id="UP001500975">
    <property type="component" value="Unassembled WGS sequence"/>
</dbReference>
<evidence type="ECO:0000313" key="7">
    <source>
        <dbReference type="Proteomes" id="UP001500975"/>
    </source>
</evidence>
<keyword evidence="3" id="KW-0804">Transcription</keyword>
<dbReference type="PANTHER" id="PTHR30136:SF33">
    <property type="entry name" value="TRANSCRIPTIONAL REGULATORY PROTEIN"/>
    <property type="match status" value="1"/>
</dbReference>
<evidence type="ECO:0000259" key="5">
    <source>
        <dbReference type="PROSITE" id="PS51078"/>
    </source>
</evidence>
<evidence type="ECO:0000256" key="1">
    <source>
        <dbReference type="ARBA" id="ARBA00023015"/>
    </source>
</evidence>
<comment type="caution">
    <text evidence="6">The sequence shown here is derived from an EMBL/GenBank/DDBJ whole genome shotgun (WGS) entry which is preliminary data.</text>
</comment>